<evidence type="ECO:0000313" key="2">
    <source>
        <dbReference type="EMBL" id="MEZ0491509.1"/>
    </source>
</evidence>
<proteinExistence type="predicted"/>
<feature type="region of interest" description="Disordered" evidence="1">
    <location>
        <begin position="40"/>
        <end position="79"/>
    </location>
</feature>
<sequence>MTGLTADREHLARAVDLAGADVEDGGELTGCDVFVPASPDRRAWAPSTTPRRAASCTTRPAGPRPGSPRAAPAGGRLTA</sequence>
<accession>A0ABV4HYK7</accession>
<keyword evidence="3" id="KW-1185">Reference proteome</keyword>
<organism evidence="2 3">
    <name type="scientific">Kineococcus mangrovi</name>
    <dbReference type="NCBI Taxonomy" id="1660183"/>
    <lineage>
        <taxon>Bacteria</taxon>
        <taxon>Bacillati</taxon>
        <taxon>Actinomycetota</taxon>
        <taxon>Actinomycetes</taxon>
        <taxon>Kineosporiales</taxon>
        <taxon>Kineosporiaceae</taxon>
        <taxon>Kineococcus</taxon>
    </lineage>
</organism>
<dbReference type="Proteomes" id="UP001566476">
    <property type="component" value="Unassembled WGS sequence"/>
</dbReference>
<evidence type="ECO:0000256" key="1">
    <source>
        <dbReference type="SAM" id="MobiDB-lite"/>
    </source>
</evidence>
<dbReference type="RefSeq" id="WP_370717551.1">
    <property type="nucleotide sequence ID" value="NZ_JBGGTQ010000002.1"/>
</dbReference>
<feature type="compositionally biased region" description="Polar residues" evidence="1">
    <location>
        <begin position="46"/>
        <end position="58"/>
    </location>
</feature>
<dbReference type="EMBL" id="JBGGTQ010000002">
    <property type="protein sequence ID" value="MEZ0491509.1"/>
    <property type="molecule type" value="Genomic_DNA"/>
</dbReference>
<protein>
    <submittedName>
        <fullName evidence="2">Uncharacterized protein</fullName>
    </submittedName>
</protein>
<feature type="compositionally biased region" description="Low complexity" evidence="1">
    <location>
        <begin position="67"/>
        <end position="79"/>
    </location>
</feature>
<gene>
    <name evidence="2" type="ORF">AB2L28_04590</name>
</gene>
<name>A0ABV4HYK7_9ACTN</name>
<evidence type="ECO:0000313" key="3">
    <source>
        <dbReference type="Proteomes" id="UP001566476"/>
    </source>
</evidence>
<reference evidence="2 3" key="1">
    <citation type="submission" date="2024-07" db="EMBL/GenBank/DDBJ databases">
        <authorList>
            <person name="Thanompreechachai J."/>
            <person name="Duangmal K."/>
        </authorList>
    </citation>
    <scope>NUCLEOTIDE SEQUENCE [LARGE SCALE GENOMIC DNA]</scope>
    <source>
        <strain evidence="2 3">TBRC 1896</strain>
    </source>
</reference>
<comment type="caution">
    <text evidence="2">The sequence shown here is derived from an EMBL/GenBank/DDBJ whole genome shotgun (WGS) entry which is preliminary data.</text>
</comment>